<proteinExistence type="predicted"/>
<dbReference type="EMBL" id="LAZR01005459">
    <property type="protein sequence ID" value="KKM99768.1"/>
    <property type="molecule type" value="Genomic_DNA"/>
</dbReference>
<name>A0A0F9M262_9ZZZZ</name>
<dbReference type="AlphaFoldDB" id="A0A0F9M262"/>
<reference evidence="1" key="1">
    <citation type="journal article" date="2015" name="Nature">
        <title>Complex archaea that bridge the gap between prokaryotes and eukaryotes.</title>
        <authorList>
            <person name="Spang A."/>
            <person name="Saw J.H."/>
            <person name="Jorgensen S.L."/>
            <person name="Zaremba-Niedzwiedzka K."/>
            <person name="Martijn J."/>
            <person name="Lind A.E."/>
            <person name="van Eijk R."/>
            <person name="Schleper C."/>
            <person name="Guy L."/>
            <person name="Ettema T.J."/>
        </authorList>
    </citation>
    <scope>NUCLEOTIDE SEQUENCE</scope>
</reference>
<accession>A0A0F9M262</accession>
<comment type="caution">
    <text evidence="1">The sequence shown here is derived from an EMBL/GenBank/DDBJ whole genome shotgun (WGS) entry which is preliminary data.</text>
</comment>
<organism evidence="1">
    <name type="scientific">marine sediment metagenome</name>
    <dbReference type="NCBI Taxonomy" id="412755"/>
    <lineage>
        <taxon>unclassified sequences</taxon>
        <taxon>metagenomes</taxon>
        <taxon>ecological metagenomes</taxon>
    </lineage>
</organism>
<evidence type="ECO:0000313" key="1">
    <source>
        <dbReference type="EMBL" id="KKM99768.1"/>
    </source>
</evidence>
<sequence length="162" mass="17942">MVLDIGSDLFKKKVRDFDVSDFLISRSIVSLKNKFISIPASAFQPVDTDADKIDYNNTDGSATMAVNTCEIVAPVILPHGAEMLACIVYGNAGAEGEQYRLRRSKLSDASTNIIFQDPINSEETVVSPAEERIVNNLVYTYHINIENLEIGDKIYGARIRLL</sequence>
<protein>
    <submittedName>
        <fullName evidence="1">Uncharacterized protein</fullName>
    </submittedName>
</protein>
<gene>
    <name evidence="1" type="ORF">LCGC14_1144540</name>
</gene>